<dbReference type="EMBL" id="BGPR01000739">
    <property type="protein sequence ID" value="GBM33694.1"/>
    <property type="molecule type" value="Genomic_DNA"/>
</dbReference>
<evidence type="ECO:0000256" key="1">
    <source>
        <dbReference type="ARBA" id="ARBA00004167"/>
    </source>
</evidence>
<comment type="subcellular location">
    <subcellularLocation>
        <location evidence="1">Membrane</location>
        <topology evidence="1">Single-pass membrane protein</topology>
    </subcellularLocation>
</comment>
<name>A0A4Y2F0T4_ARAVE</name>
<accession>A0A4Y2F0T4</accession>
<dbReference type="Proteomes" id="UP000499080">
    <property type="component" value="Unassembled WGS sequence"/>
</dbReference>
<evidence type="ECO:0000256" key="2">
    <source>
        <dbReference type="ARBA" id="ARBA00022692"/>
    </source>
</evidence>
<dbReference type="InterPro" id="IPR009644">
    <property type="entry name" value="FKTN/MNN4/W02B3.4-1"/>
</dbReference>
<feature type="domain" description="Ribitol-5-phosphate transferase FKTN N-terminal" evidence="6">
    <location>
        <begin position="220"/>
        <end position="319"/>
    </location>
</feature>
<keyword evidence="2 5" id="KW-0812">Transmembrane</keyword>
<keyword evidence="3 5" id="KW-1133">Transmembrane helix</keyword>
<dbReference type="PANTHER" id="PTHR15407:SF28">
    <property type="entry name" value="RIBITOL-5-PHOSPHATE TRANSFERASE FKTN"/>
    <property type="match status" value="1"/>
</dbReference>
<keyword evidence="4 5" id="KW-0472">Membrane</keyword>
<evidence type="ECO:0000313" key="8">
    <source>
        <dbReference type="Proteomes" id="UP000499080"/>
    </source>
</evidence>
<evidence type="ECO:0000313" key="7">
    <source>
        <dbReference type="EMBL" id="GBM33694.1"/>
    </source>
</evidence>
<sequence length="618" mass="71286">MIHVILHRLRVPGVVKCGFLILLIACFSVFFSFVFLSQGDVPEADYEDDLKYSPKPTSSFSQDVLDENFEKCIFSTLTSNLLLRGTNSSMGNLFPDVSTQTIKETFTVKKSSLFPLLKIFTDLMSSFFRIETVLIEPSVIFCMLGPRYKNLLLRRNFHLKGFAKSIRILTLGIRGTDVAEFEKPGTEAKLRAYGFRMQVVNESLLPWMKTGNDSIFDDHFISHVFFKTKDWVIHLVAFYERGDFLWHASLNVNKNDLFHELYFTESDSAYENFTYESLGFKASHLTNINIPSNPQFFLFETTSSRFLECNSTIVSNFYKSNQTGIPKKHYSLSVENFNKRTEVGLQELKAIFNPLLMNFWIWSGTMLGWYRQCGVIPYTSDADFAAWASQVDDLDDILQRINKSDHLELRQRMGIVEKSLEFNLNCHKLRVDVFFLYPESNGTWYAGHRPSKGYYFKYHHPNFSLCSAELLGHKVLVPCETEKVIVTEYGSNWMTPVTSWNYESSIKNRGPNIYWDKSMLSKIGQMDYIYPDKPFQNTINVLAASILNENLISSDIETTLLASESRLRQVQSWREIGILFSTERDPNWLEKRVRESLLSLTGGKSDVSQPNRGTRIDP</sequence>
<comment type="caution">
    <text evidence="7">The sequence shown here is derived from an EMBL/GenBank/DDBJ whole genome shotgun (WGS) entry which is preliminary data.</text>
</comment>
<feature type="transmembrane region" description="Helical" evidence="5">
    <location>
        <begin position="12"/>
        <end position="36"/>
    </location>
</feature>
<evidence type="ECO:0000259" key="6">
    <source>
        <dbReference type="Pfam" id="PF19737"/>
    </source>
</evidence>
<evidence type="ECO:0000256" key="3">
    <source>
        <dbReference type="ARBA" id="ARBA00022989"/>
    </source>
</evidence>
<protein>
    <submittedName>
        <fullName evidence="7">Fukutin</fullName>
    </submittedName>
</protein>
<evidence type="ECO:0000256" key="4">
    <source>
        <dbReference type="ARBA" id="ARBA00023136"/>
    </source>
</evidence>
<gene>
    <name evidence="7" type="primary">Fktn_0</name>
    <name evidence="7" type="ORF">AVEN_54823_1</name>
</gene>
<dbReference type="InterPro" id="IPR045587">
    <property type="entry name" value="FKTN_N"/>
</dbReference>
<dbReference type="OrthoDB" id="444255at2759"/>
<dbReference type="AlphaFoldDB" id="A0A4Y2F0T4"/>
<organism evidence="7 8">
    <name type="scientific">Araneus ventricosus</name>
    <name type="common">Orbweaver spider</name>
    <name type="synonym">Epeira ventricosa</name>
    <dbReference type="NCBI Taxonomy" id="182803"/>
    <lineage>
        <taxon>Eukaryota</taxon>
        <taxon>Metazoa</taxon>
        <taxon>Ecdysozoa</taxon>
        <taxon>Arthropoda</taxon>
        <taxon>Chelicerata</taxon>
        <taxon>Arachnida</taxon>
        <taxon>Araneae</taxon>
        <taxon>Araneomorphae</taxon>
        <taxon>Entelegynae</taxon>
        <taxon>Araneoidea</taxon>
        <taxon>Araneidae</taxon>
        <taxon>Araneus</taxon>
    </lineage>
</organism>
<evidence type="ECO:0000256" key="5">
    <source>
        <dbReference type="SAM" id="Phobius"/>
    </source>
</evidence>
<reference evidence="7 8" key="1">
    <citation type="journal article" date="2019" name="Sci. Rep.">
        <title>Orb-weaving spider Araneus ventricosus genome elucidates the spidroin gene catalogue.</title>
        <authorList>
            <person name="Kono N."/>
            <person name="Nakamura H."/>
            <person name="Ohtoshi R."/>
            <person name="Moran D.A.P."/>
            <person name="Shinohara A."/>
            <person name="Yoshida Y."/>
            <person name="Fujiwara M."/>
            <person name="Mori M."/>
            <person name="Tomita M."/>
            <person name="Arakawa K."/>
        </authorList>
    </citation>
    <scope>NUCLEOTIDE SEQUENCE [LARGE SCALE GENOMIC DNA]</scope>
</reference>
<dbReference type="GO" id="GO:0016020">
    <property type="term" value="C:membrane"/>
    <property type="evidence" value="ECO:0007669"/>
    <property type="project" value="UniProtKB-SubCell"/>
</dbReference>
<dbReference type="Pfam" id="PF19737">
    <property type="entry name" value="FKTN_N"/>
    <property type="match status" value="1"/>
</dbReference>
<dbReference type="PANTHER" id="PTHR15407">
    <property type="entry name" value="FUKUTIN-RELATED"/>
    <property type="match status" value="1"/>
</dbReference>
<keyword evidence="8" id="KW-1185">Reference proteome</keyword>
<proteinExistence type="predicted"/>